<dbReference type="AlphaFoldDB" id="A0A1H2JK28"/>
<dbReference type="Proteomes" id="UP000182977">
    <property type="component" value="Chromosome I"/>
</dbReference>
<dbReference type="InterPro" id="IPR027417">
    <property type="entry name" value="P-loop_NTPase"/>
</dbReference>
<evidence type="ECO:0000313" key="2">
    <source>
        <dbReference type="Proteomes" id="UP000182977"/>
    </source>
</evidence>
<sequence>MRWIGGGTGAGKSTVARALAATHDALVYDGDRAEHGWLDRATADEHPRFHAMVHAGSAGASWARRTAAEIFDAMASRHGETIGFVTEDLLALPGDRPVLVDWFGNPPRDVAPLLLEPWQAVFLLPRPDFRRRMLTDRYADPERARANWGDHDPAAMLAKRLDRDALWDAEVRQQAAAAGLRVVEVDGSRSAGELAADLAGHFRLPAATAVRPGRTRE</sequence>
<proteinExistence type="predicted"/>
<gene>
    <name evidence="1" type="ORF">SAMN04488563_2786</name>
</gene>
<protein>
    <recommendedName>
        <fullName evidence="3">AAA domain-containing protein</fullName>
    </recommendedName>
</protein>
<dbReference type="CDD" id="cd02019">
    <property type="entry name" value="NK"/>
    <property type="match status" value="1"/>
</dbReference>
<organism evidence="1 2">
    <name type="scientific">Jiangella alkaliphila</name>
    <dbReference type="NCBI Taxonomy" id="419479"/>
    <lineage>
        <taxon>Bacteria</taxon>
        <taxon>Bacillati</taxon>
        <taxon>Actinomycetota</taxon>
        <taxon>Actinomycetes</taxon>
        <taxon>Jiangellales</taxon>
        <taxon>Jiangellaceae</taxon>
        <taxon>Jiangella</taxon>
    </lineage>
</organism>
<keyword evidence="2" id="KW-1185">Reference proteome</keyword>
<dbReference type="EMBL" id="LT629791">
    <property type="protein sequence ID" value="SDU56712.1"/>
    <property type="molecule type" value="Genomic_DNA"/>
</dbReference>
<reference evidence="2" key="1">
    <citation type="submission" date="2016-10" db="EMBL/GenBank/DDBJ databases">
        <authorList>
            <person name="Varghese N."/>
            <person name="Submissions S."/>
        </authorList>
    </citation>
    <scope>NUCLEOTIDE SEQUENCE [LARGE SCALE GENOMIC DNA]</scope>
    <source>
        <strain evidence="2">DSM 45079</strain>
    </source>
</reference>
<evidence type="ECO:0008006" key="3">
    <source>
        <dbReference type="Google" id="ProtNLM"/>
    </source>
</evidence>
<dbReference type="SUPFAM" id="SSF52540">
    <property type="entry name" value="P-loop containing nucleoside triphosphate hydrolases"/>
    <property type="match status" value="1"/>
</dbReference>
<dbReference type="Gene3D" id="3.40.50.300">
    <property type="entry name" value="P-loop containing nucleotide triphosphate hydrolases"/>
    <property type="match status" value="1"/>
</dbReference>
<dbReference type="STRING" id="419479.SAMN04488563_2786"/>
<name>A0A1H2JK28_9ACTN</name>
<evidence type="ECO:0000313" key="1">
    <source>
        <dbReference type="EMBL" id="SDU56712.1"/>
    </source>
</evidence>
<accession>A0A1H2JK28</accession>